<dbReference type="Pfam" id="PF00622">
    <property type="entry name" value="SPRY"/>
    <property type="match status" value="1"/>
</dbReference>
<evidence type="ECO:0000313" key="2">
    <source>
        <dbReference type="EMBL" id="KAF7725330.1"/>
    </source>
</evidence>
<dbReference type="AlphaFoldDB" id="A0A8H7BLI8"/>
<dbReference type="Proteomes" id="UP000605846">
    <property type="component" value="Unassembled WGS sequence"/>
</dbReference>
<dbReference type="InterPro" id="IPR044736">
    <property type="entry name" value="Gid1/RanBPM/SPLA_SPRY"/>
</dbReference>
<gene>
    <name evidence="2" type="primary">SSH4_5</name>
    <name evidence="2" type="ORF">EC973_009669</name>
</gene>
<organism evidence="2 3">
    <name type="scientific">Apophysomyces ossiformis</name>
    <dbReference type="NCBI Taxonomy" id="679940"/>
    <lineage>
        <taxon>Eukaryota</taxon>
        <taxon>Fungi</taxon>
        <taxon>Fungi incertae sedis</taxon>
        <taxon>Mucoromycota</taxon>
        <taxon>Mucoromycotina</taxon>
        <taxon>Mucoromycetes</taxon>
        <taxon>Mucorales</taxon>
        <taxon>Mucorineae</taxon>
        <taxon>Mucoraceae</taxon>
        <taxon>Apophysomyces</taxon>
    </lineage>
</organism>
<dbReference type="OrthoDB" id="258495at2759"/>
<dbReference type="PROSITE" id="PS50188">
    <property type="entry name" value="B302_SPRY"/>
    <property type="match status" value="1"/>
</dbReference>
<reference evidence="2" key="1">
    <citation type="submission" date="2020-01" db="EMBL/GenBank/DDBJ databases">
        <title>Genome Sequencing of Three Apophysomyces-Like Fungal Strains Confirms a Novel Fungal Genus in the Mucoromycota with divergent Burkholderia-like Endosymbiotic Bacteria.</title>
        <authorList>
            <person name="Stajich J.E."/>
            <person name="Macias A.M."/>
            <person name="Carter-House D."/>
            <person name="Lovett B."/>
            <person name="Kasson L.R."/>
            <person name="Berry K."/>
            <person name="Grigoriev I."/>
            <person name="Chang Y."/>
            <person name="Spatafora J."/>
            <person name="Kasson M.T."/>
        </authorList>
    </citation>
    <scope>NUCLEOTIDE SEQUENCE</scope>
    <source>
        <strain evidence="2">NRRL A-21654</strain>
    </source>
</reference>
<protein>
    <submittedName>
        <fullName evidence="2">Rsp5p-dependent ubiquitination, sorting of cargo proteins at the multivesicular body</fullName>
    </submittedName>
</protein>
<dbReference type="SMART" id="SM00449">
    <property type="entry name" value="SPRY"/>
    <property type="match status" value="1"/>
</dbReference>
<keyword evidence="3" id="KW-1185">Reference proteome</keyword>
<dbReference type="SUPFAM" id="SSF49899">
    <property type="entry name" value="Concanavalin A-like lectins/glucanases"/>
    <property type="match status" value="1"/>
</dbReference>
<dbReference type="InterPro" id="IPR003877">
    <property type="entry name" value="SPRY_dom"/>
</dbReference>
<proteinExistence type="predicted"/>
<dbReference type="InterPro" id="IPR043136">
    <property type="entry name" value="B30.2/SPRY_sf"/>
</dbReference>
<evidence type="ECO:0000313" key="3">
    <source>
        <dbReference type="Proteomes" id="UP000605846"/>
    </source>
</evidence>
<dbReference type="InterPro" id="IPR050618">
    <property type="entry name" value="Ubq-SigPath_Reg"/>
</dbReference>
<dbReference type="EMBL" id="JABAYA010000099">
    <property type="protein sequence ID" value="KAF7725330.1"/>
    <property type="molecule type" value="Genomic_DNA"/>
</dbReference>
<evidence type="ECO:0000259" key="1">
    <source>
        <dbReference type="PROSITE" id="PS50188"/>
    </source>
</evidence>
<dbReference type="PANTHER" id="PTHR12864">
    <property type="entry name" value="RAN BINDING PROTEIN 9-RELATED"/>
    <property type="match status" value="1"/>
</dbReference>
<dbReference type="CDD" id="cd12885">
    <property type="entry name" value="SPRY_RanBP_like"/>
    <property type="match status" value="1"/>
</dbReference>
<sequence length="287" mass="32361">MNRTQYDPQDDEPPSYDHAVQASLAPENIVHEYGKYQDASVDSFERGEMFTQAFRSQMDTFPHELVNQVTQHGLVHVLQLDAQIHGNHLFRHPKASLRCPPLRVNHPNQLIFWPQRPSPCPAEDWDITVQATHPYLSLSAYQPNKNTTDETVTHYFEMTVESSAPDVVLAIGLATQPYPLFRMVGWNKFSVGYHSDDGRKFCDDATGGQDYGPSWGVGDTVGCGYEPERGNIFFTLNGRMIDYAFVGLEKHHYFASVSADGPAQLRINYGQTPFMYTVGPTWAGTKI</sequence>
<dbReference type="Gene3D" id="2.60.120.920">
    <property type="match status" value="1"/>
</dbReference>
<name>A0A8H7BLI8_9FUNG</name>
<dbReference type="InterPro" id="IPR013320">
    <property type="entry name" value="ConA-like_dom_sf"/>
</dbReference>
<comment type="caution">
    <text evidence="2">The sequence shown here is derived from an EMBL/GenBank/DDBJ whole genome shotgun (WGS) entry which is preliminary data.</text>
</comment>
<accession>A0A8H7BLI8</accession>
<feature type="domain" description="B30.2/SPRY" evidence="1">
    <location>
        <begin position="77"/>
        <end position="274"/>
    </location>
</feature>
<dbReference type="InterPro" id="IPR001870">
    <property type="entry name" value="B30.2/SPRY"/>
</dbReference>